<protein>
    <submittedName>
        <fullName evidence="1">Shikimate kinase</fullName>
    </submittedName>
</protein>
<keyword evidence="1" id="KW-0808">Transferase</keyword>
<dbReference type="RefSeq" id="WP_386826063.1">
    <property type="nucleotide sequence ID" value="NZ_JBHTIF010000005.1"/>
</dbReference>
<proteinExistence type="predicted"/>
<dbReference type="EMBL" id="JBHTIF010000005">
    <property type="protein sequence ID" value="MFD0727411.1"/>
    <property type="molecule type" value="Genomic_DNA"/>
</dbReference>
<comment type="caution">
    <text evidence="1">The sequence shown here is derived from an EMBL/GenBank/DDBJ whole genome shotgun (WGS) entry which is preliminary data.</text>
</comment>
<dbReference type="PANTHER" id="PTHR37816">
    <property type="entry name" value="YALI0E33011P"/>
    <property type="match status" value="1"/>
</dbReference>
<keyword evidence="1" id="KW-0418">Kinase</keyword>
<reference evidence="2" key="1">
    <citation type="journal article" date="2019" name="Int. J. Syst. Evol. Microbiol.">
        <title>The Global Catalogue of Microorganisms (GCM) 10K type strain sequencing project: providing services to taxonomists for standard genome sequencing and annotation.</title>
        <authorList>
            <consortium name="The Broad Institute Genomics Platform"/>
            <consortium name="The Broad Institute Genome Sequencing Center for Infectious Disease"/>
            <person name="Wu L."/>
            <person name="Ma J."/>
        </authorList>
    </citation>
    <scope>NUCLEOTIDE SEQUENCE [LARGE SCALE GENOMIC DNA]</scope>
    <source>
        <strain evidence="2">CCUG 55585</strain>
    </source>
</reference>
<sequence length="164" mass="18219">MRLLILGNSGSGKSTLAKAVAERHGLPHLDLDIIVWEPEQIAVPRSPEAVRTDLDAFIAAHPGWVIEGCYGELVEAAAPACTELVFLNPGLEACLANNRRRPWEPHKYVSAEAQDAMLDHLQRWVEGYYSRDDAWSLAAHRRVFDRHPGRKREATGTLSATDLT</sequence>
<keyword evidence="2" id="KW-1185">Reference proteome</keyword>
<dbReference type="Gene3D" id="3.40.50.300">
    <property type="entry name" value="P-loop containing nucleotide triphosphate hydrolases"/>
    <property type="match status" value="1"/>
</dbReference>
<dbReference type="Proteomes" id="UP001597110">
    <property type="component" value="Unassembled WGS sequence"/>
</dbReference>
<evidence type="ECO:0000313" key="1">
    <source>
        <dbReference type="EMBL" id="MFD0727411.1"/>
    </source>
</evidence>
<dbReference type="InterPro" id="IPR052922">
    <property type="entry name" value="Cytidylate_Kinase-2"/>
</dbReference>
<evidence type="ECO:0000313" key="2">
    <source>
        <dbReference type="Proteomes" id="UP001597110"/>
    </source>
</evidence>
<name>A0ABW2YHA2_9GAMM</name>
<dbReference type="GO" id="GO:0016301">
    <property type="term" value="F:kinase activity"/>
    <property type="evidence" value="ECO:0007669"/>
    <property type="project" value="UniProtKB-KW"/>
</dbReference>
<dbReference type="InterPro" id="IPR027417">
    <property type="entry name" value="P-loop_NTPase"/>
</dbReference>
<dbReference type="SUPFAM" id="SSF52540">
    <property type="entry name" value="P-loop containing nucleoside triphosphate hydrolases"/>
    <property type="match status" value="1"/>
</dbReference>
<gene>
    <name evidence="1" type="ORF">ACFQ0E_17595</name>
</gene>
<accession>A0ABW2YHA2</accession>
<organism evidence="1 2">
    <name type="scientific">Lysobacter brunescens</name>
    <dbReference type="NCBI Taxonomy" id="262323"/>
    <lineage>
        <taxon>Bacteria</taxon>
        <taxon>Pseudomonadati</taxon>
        <taxon>Pseudomonadota</taxon>
        <taxon>Gammaproteobacteria</taxon>
        <taxon>Lysobacterales</taxon>
        <taxon>Lysobacteraceae</taxon>
        <taxon>Lysobacter</taxon>
    </lineage>
</organism>
<dbReference type="PANTHER" id="PTHR37816:SF1">
    <property type="entry name" value="TOXIN"/>
    <property type="match status" value="1"/>
</dbReference>